<dbReference type="PROSITE" id="PS50088">
    <property type="entry name" value="ANK_REPEAT"/>
    <property type="match status" value="2"/>
</dbReference>
<dbReference type="EMBL" id="JXTI01000138">
    <property type="protein sequence ID" value="KWX12059.1"/>
    <property type="molecule type" value="Genomic_DNA"/>
</dbReference>
<dbReference type="VEuPathDB" id="GiardiaDB:QR46_3971"/>
<dbReference type="InterPro" id="IPR002110">
    <property type="entry name" value="Ankyrin_rpt"/>
</dbReference>
<accession>A0A132NPL9</accession>
<comment type="caution">
    <text evidence="2">The sequence shown here is derived from an EMBL/GenBank/DDBJ whole genome shotgun (WGS) entry which is preliminary data.</text>
</comment>
<evidence type="ECO:0000313" key="2">
    <source>
        <dbReference type="EMBL" id="KWX12059.1"/>
    </source>
</evidence>
<dbReference type="Pfam" id="PF12796">
    <property type="entry name" value="Ank_2"/>
    <property type="match status" value="4"/>
</dbReference>
<keyword evidence="1" id="KW-0040">ANK repeat</keyword>
<evidence type="ECO:0000256" key="1">
    <source>
        <dbReference type="PROSITE-ProRule" id="PRU00023"/>
    </source>
</evidence>
<dbReference type="SUPFAM" id="SSF48403">
    <property type="entry name" value="Ankyrin repeat"/>
    <property type="match status" value="2"/>
</dbReference>
<organism evidence="2 3">
    <name type="scientific">Giardia duodenalis assemblage B</name>
    <dbReference type="NCBI Taxonomy" id="1394984"/>
    <lineage>
        <taxon>Eukaryota</taxon>
        <taxon>Metamonada</taxon>
        <taxon>Diplomonadida</taxon>
        <taxon>Hexamitidae</taxon>
        <taxon>Giardiinae</taxon>
        <taxon>Giardia</taxon>
    </lineage>
</organism>
<protein>
    <submittedName>
        <fullName evidence="2">Protein 21.1</fullName>
    </submittedName>
</protein>
<sequence length="550" mass="59583">MTDDAFQAYMSAAETGDVTTLRRLTNCYRRTTAAGTTALMAAASHGHLGAVSLLAPHESTMRDRRGYTALMYSIEKGSMEILQCLSNEINISSDTGITALEIAMQHRQYKLAETLYPLEQAKAKVTPLMWESFVGNVAAVHQYTQYAKCQTSGGMTALMFAAIAGCTECVKALAKHEMKLRNNNGLTALMFAATYNCGGAVSLLLKEVGMRDNGFLTALMRASKKGSTDAINVLAKQEAQYVDDNDNTALIFAALSGTVAQSAALIPKISSWTNAEGRTALMIAARAGDLNGVKLLIPKEKGIQDNQGMTALMFATQAGHLDVIKELMNYEAEMQSSTGKTALMFAVEANCQEAVDLLIPKEACKQDNLGTTALMAATSLGLLSIATRLFPYEKLIVRKDGSTALMTALQSDNTELVALCMEEAGLKTEFEDTALNMALQLAFYKSAQLLMQSAKERELIGMTDLMVAAFCNDIEAVKRYTPTQKMMQDKQQRTALMYAAMKGNTGCISPLIDEGLLVDINGWTADTYSARYFHDAFTNTLCAALESRGK</sequence>
<dbReference type="OrthoDB" id="194358at2759"/>
<dbReference type="PANTHER" id="PTHR24120">
    <property type="entry name" value="GH07239P"/>
    <property type="match status" value="1"/>
</dbReference>
<gene>
    <name evidence="2" type="ORF">QR46_3971</name>
</gene>
<dbReference type="PROSITE" id="PS50297">
    <property type="entry name" value="ANK_REP_REGION"/>
    <property type="match status" value="2"/>
</dbReference>
<dbReference type="PANTHER" id="PTHR24120:SF4">
    <property type="entry name" value="GH07239P"/>
    <property type="match status" value="1"/>
</dbReference>
<feature type="repeat" description="ANK" evidence="1">
    <location>
        <begin position="276"/>
        <end position="297"/>
    </location>
</feature>
<name>A0A132NPL9_GIAIN</name>
<evidence type="ECO:0000313" key="3">
    <source>
        <dbReference type="Proteomes" id="UP000070089"/>
    </source>
</evidence>
<dbReference type="Gene3D" id="1.25.40.20">
    <property type="entry name" value="Ankyrin repeat-containing domain"/>
    <property type="match status" value="5"/>
</dbReference>
<dbReference type="InterPro" id="IPR036770">
    <property type="entry name" value="Ankyrin_rpt-contain_sf"/>
</dbReference>
<dbReference type="SMART" id="SM00248">
    <property type="entry name" value="ANK"/>
    <property type="match status" value="12"/>
</dbReference>
<dbReference type="AlphaFoldDB" id="A0A132NPL9"/>
<proteinExistence type="predicted"/>
<dbReference type="Proteomes" id="UP000070089">
    <property type="component" value="Unassembled WGS sequence"/>
</dbReference>
<reference evidence="2 3" key="1">
    <citation type="journal article" date="2015" name="Mol. Biochem. Parasitol.">
        <title>Identification of polymorphic genes for use in assemblage B genotyping assays through comparative genomics of multiple assemblage B Giardia duodenalis isolates.</title>
        <authorList>
            <person name="Wielinga C."/>
            <person name="Thompson R.C."/>
            <person name="Monis P."/>
            <person name="Ryan U."/>
        </authorList>
    </citation>
    <scope>NUCLEOTIDE SEQUENCE [LARGE SCALE GENOMIC DNA]</scope>
    <source>
        <strain evidence="2 3">BAH15c1</strain>
    </source>
</reference>
<feature type="repeat" description="ANK" evidence="1">
    <location>
        <begin position="307"/>
        <end position="339"/>
    </location>
</feature>